<evidence type="ECO:0000313" key="2">
    <source>
        <dbReference type="Proteomes" id="UP000324241"/>
    </source>
</evidence>
<name>A0A5M9M6Z9_9EURO</name>
<sequence length="50" mass="5438">MVIETEAQMGPVRVSLSIWLPGAPNKSVPTTEVEEHLVWSNPQIPLGLSV</sequence>
<dbReference type="Proteomes" id="UP000324241">
    <property type="component" value="Unassembled WGS sequence"/>
</dbReference>
<organism evidence="1 2">
    <name type="scientific">Aspergillus tanneri</name>
    <dbReference type="NCBI Taxonomy" id="1220188"/>
    <lineage>
        <taxon>Eukaryota</taxon>
        <taxon>Fungi</taxon>
        <taxon>Dikarya</taxon>
        <taxon>Ascomycota</taxon>
        <taxon>Pezizomycotina</taxon>
        <taxon>Eurotiomycetes</taxon>
        <taxon>Eurotiomycetidae</taxon>
        <taxon>Eurotiales</taxon>
        <taxon>Aspergillaceae</taxon>
        <taxon>Aspergillus</taxon>
        <taxon>Aspergillus subgen. Circumdati</taxon>
    </lineage>
</organism>
<gene>
    <name evidence="1" type="ORF">ATNIH1004_001958</name>
</gene>
<dbReference type="EMBL" id="QUQM01000013">
    <property type="protein sequence ID" value="KAA8641356.1"/>
    <property type="molecule type" value="Genomic_DNA"/>
</dbReference>
<dbReference type="AlphaFoldDB" id="A0A5M9M6Z9"/>
<comment type="caution">
    <text evidence="1">The sequence shown here is derived from an EMBL/GenBank/DDBJ whole genome shotgun (WGS) entry which is preliminary data.</text>
</comment>
<dbReference type="RefSeq" id="XP_033420718.1">
    <property type="nucleotide sequence ID" value="XM_033566653.1"/>
</dbReference>
<evidence type="ECO:0000313" key="1">
    <source>
        <dbReference type="EMBL" id="KAA8641356.1"/>
    </source>
</evidence>
<accession>A0A5M9M6Z9</accession>
<protein>
    <submittedName>
        <fullName evidence="1">Uncharacterized protein</fullName>
    </submittedName>
</protein>
<dbReference type="GeneID" id="54324660"/>
<reference evidence="1 2" key="1">
    <citation type="submission" date="2019-08" db="EMBL/GenBank/DDBJ databases">
        <title>The genome sequence of a newly discovered highly antifungal drug resistant Aspergillus species, Aspergillus tanneri NIH 1004.</title>
        <authorList>
            <person name="Mounaud S."/>
            <person name="Singh I."/>
            <person name="Joardar V."/>
            <person name="Pakala S."/>
            <person name="Pakala S."/>
            <person name="Venepally P."/>
            <person name="Chung J.K."/>
            <person name="Losada L."/>
            <person name="Nierman W.C."/>
        </authorList>
    </citation>
    <scope>NUCLEOTIDE SEQUENCE [LARGE SCALE GENOMIC DNA]</scope>
    <source>
        <strain evidence="1 2">NIH1004</strain>
    </source>
</reference>
<proteinExistence type="predicted"/>